<name>A0A2P2K7P8_RHIMU</name>
<dbReference type="EMBL" id="GGEC01021252">
    <property type="protein sequence ID" value="MBX01736.1"/>
    <property type="molecule type" value="Transcribed_RNA"/>
</dbReference>
<proteinExistence type="predicted"/>
<dbReference type="AlphaFoldDB" id="A0A2P2K7P8"/>
<reference evidence="1" key="1">
    <citation type="submission" date="2018-02" db="EMBL/GenBank/DDBJ databases">
        <title>Rhizophora mucronata_Transcriptome.</title>
        <authorList>
            <person name="Meera S.P."/>
            <person name="Sreeshan A."/>
            <person name="Augustine A."/>
        </authorList>
    </citation>
    <scope>NUCLEOTIDE SEQUENCE</scope>
    <source>
        <tissue evidence="1">Leaf</tissue>
    </source>
</reference>
<sequence>MKRHLTSWTAISNCPQNLSFFLLLFF</sequence>
<organism evidence="1">
    <name type="scientific">Rhizophora mucronata</name>
    <name type="common">Asiatic mangrove</name>
    <dbReference type="NCBI Taxonomy" id="61149"/>
    <lineage>
        <taxon>Eukaryota</taxon>
        <taxon>Viridiplantae</taxon>
        <taxon>Streptophyta</taxon>
        <taxon>Embryophyta</taxon>
        <taxon>Tracheophyta</taxon>
        <taxon>Spermatophyta</taxon>
        <taxon>Magnoliopsida</taxon>
        <taxon>eudicotyledons</taxon>
        <taxon>Gunneridae</taxon>
        <taxon>Pentapetalae</taxon>
        <taxon>rosids</taxon>
        <taxon>fabids</taxon>
        <taxon>Malpighiales</taxon>
        <taxon>Rhizophoraceae</taxon>
        <taxon>Rhizophora</taxon>
    </lineage>
</organism>
<accession>A0A2P2K7P8</accession>
<protein>
    <submittedName>
        <fullName evidence="1">Uncharacterized protein</fullName>
    </submittedName>
</protein>
<evidence type="ECO:0000313" key="1">
    <source>
        <dbReference type="EMBL" id="MBX01736.1"/>
    </source>
</evidence>